<evidence type="ECO:0000256" key="1">
    <source>
        <dbReference type="SAM" id="MobiDB-lite"/>
    </source>
</evidence>
<feature type="region of interest" description="Disordered" evidence="1">
    <location>
        <begin position="37"/>
        <end position="62"/>
    </location>
</feature>
<name>A0A0F4GP70_9PEZI</name>
<sequence length="392" mass="42922">MAEPIEKAEASSDQVDPDSQESPRVRYTLGYTINPLSHTAGAKSSRMRPMHKTHPRKSSPHEAFTDAWNDRLVALQHIIHEPAAQVEQSQIEDQSRFAVPPLFDALPSIVPTPLSSSVRRPRFPLQRAFVFAEKEATTKPTLPYTHSSFPLHPSEVLSITEARFFVEDQDSDVLLAATDLAHNIRLEAFGISATAFEANFLEARRAQELTVGMLWEKTEVRQILEKTGPVWVALRILGLGYHGLRFKDGVGRELWRIEKVLKRFVECRSVVKKSDGKGERAQSFGTKTVAGELEPENQLPAQEGQNMIDDEATQSKVDITAVSLGEEPSVGASQTEEAGGDIITQSEVPACAASAAKIHAPEDESEGHHAAPEAEVDSSSSSDSEDGGVDLT</sequence>
<evidence type="ECO:0000313" key="2">
    <source>
        <dbReference type="EMBL" id="KJX99018.1"/>
    </source>
</evidence>
<feature type="compositionally biased region" description="Basic and acidic residues" evidence="1">
    <location>
        <begin position="1"/>
        <end position="10"/>
    </location>
</feature>
<feature type="region of interest" description="Disordered" evidence="1">
    <location>
        <begin position="1"/>
        <end position="23"/>
    </location>
</feature>
<dbReference type="Proteomes" id="UP000033647">
    <property type="component" value="Unassembled WGS sequence"/>
</dbReference>
<organism evidence="2 3">
    <name type="scientific">Zymoseptoria brevis</name>
    <dbReference type="NCBI Taxonomy" id="1047168"/>
    <lineage>
        <taxon>Eukaryota</taxon>
        <taxon>Fungi</taxon>
        <taxon>Dikarya</taxon>
        <taxon>Ascomycota</taxon>
        <taxon>Pezizomycotina</taxon>
        <taxon>Dothideomycetes</taxon>
        <taxon>Dothideomycetidae</taxon>
        <taxon>Mycosphaerellales</taxon>
        <taxon>Mycosphaerellaceae</taxon>
        <taxon>Zymoseptoria</taxon>
    </lineage>
</organism>
<dbReference type="AlphaFoldDB" id="A0A0F4GP70"/>
<gene>
    <name evidence="2" type="ORF">TI39_contig378g00018</name>
</gene>
<reference evidence="2 3" key="1">
    <citation type="submission" date="2015-03" db="EMBL/GenBank/DDBJ databases">
        <title>RNA-seq based gene annotation and comparative genomics of four Zymoseptoria species reveal species-specific pathogenicity related genes and transposable element activity.</title>
        <authorList>
            <person name="Grandaubert J."/>
            <person name="Bhattacharyya A."/>
            <person name="Stukenbrock E.H."/>
        </authorList>
    </citation>
    <scope>NUCLEOTIDE SEQUENCE [LARGE SCALE GENOMIC DNA]</scope>
    <source>
        <strain evidence="2 3">Zb18110</strain>
    </source>
</reference>
<proteinExistence type="predicted"/>
<feature type="compositionally biased region" description="Basic residues" evidence="1">
    <location>
        <begin position="45"/>
        <end position="58"/>
    </location>
</feature>
<keyword evidence="3" id="KW-1185">Reference proteome</keyword>
<feature type="region of interest" description="Disordered" evidence="1">
    <location>
        <begin position="276"/>
        <end position="295"/>
    </location>
</feature>
<feature type="compositionally biased region" description="Basic and acidic residues" evidence="1">
    <location>
        <begin position="359"/>
        <end position="372"/>
    </location>
</feature>
<feature type="region of interest" description="Disordered" evidence="1">
    <location>
        <begin position="325"/>
        <end position="392"/>
    </location>
</feature>
<feature type="compositionally biased region" description="Acidic residues" evidence="1">
    <location>
        <begin position="383"/>
        <end position="392"/>
    </location>
</feature>
<dbReference type="OrthoDB" id="10378873at2759"/>
<protein>
    <submittedName>
        <fullName evidence="2">Uncharacterized protein</fullName>
    </submittedName>
</protein>
<accession>A0A0F4GP70</accession>
<comment type="caution">
    <text evidence="2">The sequence shown here is derived from an EMBL/GenBank/DDBJ whole genome shotgun (WGS) entry which is preliminary data.</text>
</comment>
<dbReference type="EMBL" id="LAFY01000370">
    <property type="protein sequence ID" value="KJX99018.1"/>
    <property type="molecule type" value="Genomic_DNA"/>
</dbReference>
<evidence type="ECO:0000313" key="3">
    <source>
        <dbReference type="Proteomes" id="UP000033647"/>
    </source>
</evidence>